<dbReference type="EMBL" id="SMLB01000038">
    <property type="protein sequence ID" value="TDD66523.1"/>
    <property type="molecule type" value="Genomic_DNA"/>
</dbReference>
<keyword evidence="2" id="KW-1185">Reference proteome</keyword>
<dbReference type="AlphaFoldDB" id="A0A4R5A3S0"/>
<keyword evidence="1" id="KW-0808">Transferase</keyword>
<accession>A0A4R5A3S0</accession>
<dbReference type="GO" id="GO:0032259">
    <property type="term" value="P:methylation"/>
    <property type="evidence" value="ECO:0007669"/>
    <property type="project" value="UniProtKB-KW"/>
</dbReference>
<proteinExistence type="predicted"/>
<dbReference type="SUPFAM" id="SSF53335">
    <property type="entry name" value="S-adenosyl-L-methionine-dependent methyltransferases"/>
    <property type="match status" value="1"/>
</dbReference>
<evidence type="ECO:0000313" key="2">
    <source>
        <dbReference type="Proteomes" id="UP000295217"/>
    </source>
</evidence>
<protein>
    <submittedName>
        <fullName evidence="1">Class I SAM-dependent methyltransferase</fullName>
    </submittedName>
</protein>
<dbReference type="CDD" id="cd02440">
    <property type="entry name" value="AdoMet_MTases"/>
    <property type="match status" value="1"/>
</dbReference>
<dbReference type="Gene3D" id="3.40.50.150">
    <property type="entry name" value="Vaccinia Virus protein VP39"/>
    <property type="match status" value="1"/>
</dbReference>
<name>A0A4R5A3S0_9ACTN</name>
<dbReference type="InterPro" id="IPR029063">
    <property type="entry name" value="SAM-dependent_MTases_sf"/>
</dbReference>
<reference evidence="1 2" key="1">
    <citation type="submission" date="2019-02" db="EMBL/GenBank/DDBJ databases">
        <title>Draft genome sequences of novel Actinobacteria.</title>
        <authorList>
            <person name="Sahin N."/>
            <person name="Ay H."/>
            <person name="Saygin H."/>
        </authorList>
    </citation>
    <scope>NUCLEOTIDE SEQUENCE [LARGE SCALE GENOMIC DNA]</scope>
    <source>
        <strain evidence="1 2">8K307</strain>
    </source>
</reference>
<organism evidence="1 2">
    <name type="scientific">Jiangella aurantiaca</name>
    <dbReference type="NCBI Taxonomy" id="2530373"/>
    <lineage>
        <taxon>Bacteria</taxon>
        <taxon>Bacillati</taxon>
        <taxon>Actinomycetota</taxon>
        <taxon>Actinomycetes</taxon>
        <taxon>Jiangellales</taxon>
        <taxon>Jiangellaceae</taxon>
        <taxon>Jiangella</taxon>
    </lineage>
</organism>
<dbReference type="RefSeq" id="WP_132105521.1">
    <property type="nucleotide sequence ID" value="NZ_SMLB01000038.1"/>
</dbReference>
<keyword evidence="1" id="KW-0489">Methyltransferase</keyword>
<evidence type="ECO:0000313" key="1">
    <source>
        <dbReference type="EMBL" id="TDD66523.1"/>
    </source>
</evidence>
<sequence>MSATQTAYERLAEFHDLFMTEPWERLRPHVRAAFADLDEHAVVVEIGAGTGMGTRVVAAESRARIVALEPALVMRSILTARVADDPDLAERVTVVAGAAPADLGLLPDRVDGFVCAHMLGHLAQDDRRDLFGWLGAHLSGDGVAVVTTQRPPDTADGGEAGGEIVESRRLGDYEYRAHHMLGDGPQEYSSRYEVWQGGTLIRSHRFAGDWRIVTAHDVAADLPSTLVLEPIDSSVALIRTSSR</sequence>
<dbReference type="Pfam" id="PF13489">
    <property type="entry name" value="Methyltransf_23"/>
    <property type="match status" value="1"/>
</dbReference>
<gene>
    <name evidence="1" type="ORF">E1262_21835</name>
</gene>
<dbReference type="GO" id="GO:0008168">
    <property type="term" value="F:methyltransferase activity"/>
    <property type="evidence" value="ECO:0007669"/>
    <property type="project" value="UniProtKB-KW"/>
</dbReference>
<dbReference type="OrthoDB" id="9797252at2"/>
<dbReference type="Proteomes" id="UP000295217">
    <property type="component" value="Unassembled WGS sequence"/>
</dbReference>
<comment type="caution">
    <text evidence="1">The sequence shown here is derived from an EMBL/GenBank/DDBJ whole genome shotgun (WGS) entry which is preliminary data.</text>
</comment>